<gene>
    <name evidence="1" type="ORF">pC5.8a_146</name>
</gene>
<dbReference type="InterPro" id="IPR021352">
    <property type="entry name" value="DUF2971"/>
</dbReference>
<proteinExistence type="predicted"/>
<accession>A0A7S5DQS9</accession>
<name>A0A7S5DQS9_RHIRH</name>
<sequence>MAKLSPEIIRTLSETRSKLKTITHYTSLEGFRSIIACSQLWVSNIRFLNDKSEMDYGIKEAIKFLEKLESDGSDATRKNLIASAKRRIMTRGIPDAYACCFCEHGDSLGQWRGYSSGTQGIAIDFQAEDLKNHFLPYGGELAPVAYGQDATRQALLKRFEEFISKGEGKRDLFRDFLEQQSESLEDAIIHLAPRFKHKSFEDEREWRTIVKAPLPILKVEYRTRDNVLVPYLKLGSSDLPLPIERVRIGPGKDMDITKQSVEMFLQSTNRYDGVDVEKSNVPFRT</sequence>
<evidence type="ECO:0008006" key="2">
    <source>
        <dbReference type="Google" id="ProtNLM"/>
    </source>
</evidence>
<dbReference type="RefSeq" id="WP_201010210.1">
    <property type="nucleotide sequence ID" value="NZ_MK318971.1"/>
</dbReference>
<protein>
    <recommendedName>
        <fullName evidence="2">DUF2971 domain-containing protein</fullName>
    </recommendedName>
</protein>
<keyword evidence="1" id="KW-0614">Plasmid</keyword>
<dbReference type="AlphaFoldDB" id="A0A7S5DQS9"/>
<organism evidence="1">
    <name type="scientific">Rhizobium rhizogenes</name>
    <name type="common">Agrobacterium rhizogenes</name>
    <dbReference type="NCBI Taxonomy" id="359"/>
    <lineage>
        <taxon>Bacteria</taxon>
        <taxon>Pseudomonadati</taxon>
        <taxon>Pseudomonadota</taxon>
        <taxon>Alphaproteobacteria</taxon>
        <taxon>Hyphomicrobiales</taxon>
        <taxon>Rhizobiaceae</taxon>
        <taxon>Rhizobium/Agrobacterium group</taxon>
        <taxon>Rhizobium</taxon>
    </lineage>
</organism>
<dbReference type="EMBL" id="MK318971">
    <property type="protein sequence ID" value="QCL09638.1"/>
    <property type="molecule type" value="Genomic_DNA"/>
</dbReference>
<evidence type="ECO:0000313" key="1">
    <source>
        <dbReference type="EMBL" id="QCL09638.1"/>
    </source>
</evidence>
<reference evidence="1" key="1">
    <citation type="submission" date="2018-12" db="EMBL/GenBank/DDBJ databases">
        <title>Three Rhizobium rhizogenes strains isolated from the same crown gall tumor carry diverse plasmids.</title>
        <authorList>
            <person name="Pulawska J."/>
            <person name="Kuzmanovic N."/>
        </authorList>
    </citation>
    <scope>NUCLEOTIDE SEQUENCE</scope>
    <source>
        <strain evidence="1">Colt5.8</strain>
        <plasmid evidence="1">pColt5.8a</plasmid>
    </source>
</reference>
<dbReference type="Pfam" id="PF11185">
    <property type="entry name" value="DUF2971"/>
    <property type="match status" value="1"/>
</dbReference>
<geneLocation type="plasmid" evidence="1">
    <name>pColt5.8a</name>
</geneLocation>